<protein>
    <submittedName>
        <fullName evidence="1">Uncharacterized protein</fullName>
    </submittedName>
</protein>
<evidence type="ECO:0000313" key="1">
    <source>
        <dbReference type="EMBL" id="KUO97437.1"/>
    </source>
</evidence>
<organism evidence="1 2">
    <name type="scientific">Ferroacidibacillus organovorans</name>
    <dbReference type="NCBI Taxonomy" id="1765683"/>
    <lineage>
        <taxon>Bacteria</taxon>
        <taxon>Bacillati</taxon>
        <taxon>Bacillota</taxon>
        <taxon>Bacilli</taxon>
        <taxon>Bacillales</taxon>
        <taxon>Alicyclobacillaceae</taxon>
        <taxon>Ferroacidibacillus</taxon>
    </lineage>
</organism>
<keyword evidence="2" id="KW-1185">Reference proteome</keyword>
<evidence type="ECO:0000313" key="2">
    <source>
        <dbReference type="Proteomes" id="UP000053557"/>
    </source>
</evidence>
<dbReference type="EMBL" id="LPVJ01000001">
    <property type="protein sequence ID" value="KUO97437.1"/>
    <property type="molecule type" value="Genomic_DNA"/>
</dbReference>
<gene>
    <name evidence="1" type="ORF">ATW55_06125</name>
</gene>
<comment type="caution">
    <text evidence="1">The sequence shown here is derived from an EMBL/GenBank/DDBJ whole genome shotgun (WGS) entry which is preliminary data.</text>
</comment>
<dbReference type="OrthoDB" id="9921356at2"/>
<name>A0A101XTQ0_9BACL</name>
<dbReference type="AlphaFoldDB" id="A0A101XTQ0"/>
<proteinExistence type="predicted"/>
<reference evidence="1 2" key="1">
    <citation type="submission" date="2015-12" db="EMBL/GenBank/DDBJ databases">
        <title>Draft genome sequence of Acidibacillus ferrooxidans ITV001, isolated from a chalcopyrite acid mine drainage site in Brazil.</title>
        <authorList>
            <person name="Dall'Agnol H."/>
            <person name="Nancucheo I."/>
            <person name="Johnson B."/>
            <person name="Oliveira R."/>
            <person name="Leite L."/>
            <person name="Pylro V."/>
            <person name="Nunes G.L."/>
            <person name="Tzotzos G."/>
            <person name="Fernandes G.R."/>
            <person name="Dutra J."/>
            <person name="Orellana S.C."/>
            <person name="Oliveira G."/>
        </authorList>
    </citation>
    <scope>NUCLEOTIDE SEQUENCE [LARGE SCALE GENOMIC DNA]</scope>
    <source>
        <strain evidence="2">ITV01</strain>
    </source>
</reference>
<sequence>MAKPTAAVREYLLCQRRSPEEARHLLRLLEAHNLRILSTEEDAWSVTVCFTYANRQTRAIYMKAMLEAELEMDVPHFL</sequence>
<dbReference type="RefSeq" id="WP_067710993.1">
    <property type="nucleotide sequence ID" value="NZ_LPVJ01000001.1"/>
</dbReference>
<dbReference type="Proteomes" id="UP000053557">
    <property type="component" value="Unassembled WGS sequence"/>
</dbReference>
<accession>A0A101XTQ0</accession>